<protein>
    <submittedName>
        <fullName evidence="2">Uncharacterized protein</fullName>
    </submittedName>
</protein>
<feature type="region of interest" description="Disordered" evidence="1">
    <location>
        <begin position="45"/>
        <end position="79"/>
    </location>
</feature>
<dbReference type="AlphaFoldDB" id="A0A4U8YVP5"/>
<dbReference type="RefSeq" id="WP_180143294.1">
    <property type="nucleotide sequence ID" value="NZ_CAADHO010000007.1"/>
</dbReference>
<evidence type="ECO:0000256" key="1">
    <source>
        <dbReference type="SAM" id="MobiDB-lite"/>
    </source>
</evidence>
<accession>A0A4U8YVP5</accession>
<reference evidence="2 3" key="1">
    <citation type="submission" date="2019-03" db="EMBL/GenBank/DDBJ databases">
        <authorList>
            <person name="Nijsse B."/>
        </authorList>
    </citation>
    <scope>NUCLEOTIDE SEQUENCE [LARGE SCALE GENOMIC DNA]</scope>
    <source>
        <strain evidence="2">Desulfoluna butyratoxydans MSL71</strain>
    </source>
</reference>
<dbReference type="EMBL" id="CAADHO010000007">
    <property type="protein sequence ID" value="VFQ46042.1"/>
    <property type="molecule type" value="Genomic_DNA"/>
</dbReference>
<gene>
    <name evidence="2" type="ORF">MSL71_37050</name>
</gene>
<dbReference type="Proteomes" id="UP000507962">
    <property type="component" value="Unassembled WGS sequence"/>
</dbReference>
<proteinExistence type="predicted"/>
<keyword evidence="3" id="KW-1185">Reference proteome</keyword>
<organism evidence="2 3">
    <name type="scientific">Desulfoluna butyratoxydans</name>
    <dbReference type="NCBI Taxonomy" id="231438"/>
    <lineage>
        <taxon>Bacteria</taxon>
        <taxon>Pseudomonadati</taxon>
        <taxon>Thermodesulfobacteriota</taxon>
        <taxon>Desulfobacteria</taxon>
        <taxon>Desulfobacterales</taxon>
        <taxon>Desulfolunaceae</taxon>
        <taxon>Desulfoluna</taxon>
    </lineage>
</organism>
<sequence length="229" mass="24263">MNKENTGMTSRTRSCIAGAGRVLAVAMVLAWLAAPPSLVGAASYGDTAGDAPSEARVPEGEKENLPPSDVEITKPSSSTDALMDAYNRRIQGVMEQADPFASVAPEDAFSASSALQNNPEYKKALELYMQLVNEGGAEGVDSEPQGLSPDLENDSAQSYEDFYEALLARAKARETMGQIPDVRELIQEAMASMSEDGTGVDAAVTELYKEMMEQVSGRTGSATPGEETP</sequence>
<evidence type="ECO:0000313" key="3">
    <source>
        <dbReference type="Proteomes" id="UP000507962"/>
    </source>
</evidence>
<name>A0A4U8YVP5_9BACT</name>
<evidence type="ECO:0000313" key="2">
    <source>
        <dbReference type="EMBL" id="VFQ46042.1"/>
    </source>
</evidence>